<organism evidence="2">
    <name type="scientific">Anopheles braziliensis</name>
    <dbReference type="NCBI Taxonomy" id="58242"/>
    <lineage>
        <taxon>Eukaryota</taxon>
        <taxon>Metazoa</taxon>
        <taxon>Ecdysozoa</taxon>
        <taxon>Arthropoda</taxon>
        <taxon>Hexapoda</taxon>
        <taxon>Insecta</taxon>
        <taxon>Pterygota</taxon>
        <taxon>Neoptera</taxon>
        <taxon>Endopterygota</taxon>
        <taxon>Diptera</taxon>
        <taxon>Nematocera</taxon>
        <taxon>Culicoidea</taxon>
        <taxon>Culicidae</taxon>
        <taxon>Anophelinae</taxon>
        <taxon>Anopheles</taxon>
    </lineage>
</organism>
<accession>A0A2M3ZVC5</accession>
<reference evidence="2" key="1">
    <citation type="submission" date="2018-01" db="EMBL/GenBank/DDBJ databases">
        <title>An insight into the sialome of Amazonian anophelines.</title>
        <authorList>
            <person name="Ribeiro J.M."/>
            <person name="Scarpassa V."/>
            <person name="Calvo E."/>
        </authorList>
    </citation>
    <scope>NUCLEOTIDE SEQUENCE</scope>
    <source>
        <tissue evidence="2">Salivary glands</tissue>
    </source>
</reference>
<proteinExistence type="predicted"/>
<feature type="signal peptide" evidence="1">
    <location>
        <begin position="1"/>
        <end position="18"/>
    </location>
</feature>
<feature type="chain" id="PRO_5014928102" evidence="1">
    <location>
        <begin position="19"/>
        <end position="81"/>
    </location>
</feature>
<name>A0A2M3ZVC5_9DIPT</name>
<evidence type="ECO:0000256" key="1">
    <source>
        <dbReference type="SAM" id="SignalP"/>
    </source>
</evidence>
<evidence type="ECO:0000313" key="2">
    <source>
        <dbReference type="EMBL" id="MBW32471.1"/>
    </source>
</evidence>
<keyword evidence="1" id="KW-0732">Signal</keyword>
<sequence length="81" mass="8944">MRFLGSGVTLFVTSIVWQHCKQNVQPNNVGPIPNIGRVLMQELIAQSPGRLGSTHPKWINSAMGRLGGESESRFMLLILKV</sequence>
<dbReference type="EMBL" id="GGFM01011720">
    <property type="protein sequence ID" value="MBW32471.1"/>
    <property type="molecule type" value="Transcribed_RNA"/>
</dbReference>
<dbReference type="AlphaFoldDB" id="A0A2M3ZVC5"/>
<protein>
    <submittedName>
        <fullName evidence="2">Putative secreted peptide</fullName>
    </submittedName>
</protein>